<dbReference type="KEGG" id="mfa:Mfla_2456"/>
<keyword evidence="4 11" id="KW-0028">Amino-acid biosynthesis</keyword>
<evidence type="ECO:0000256" key="10">
    <source>
        <dbReference type="ARBA" id="ARBA00048567"/>
    </source>
</evidence>
<accession>Q1GYG6</accession>
<evidence type="ECO:0000256" key="9">
    <source>
        <dbReference type="ARBA" id="ARBA00023141"/>
    </source>
</evidence>
<dbReference type="HOGENOM" id="CLU_057607_2_2_4"/>
<evidence type="ECO:0000256" key="11">
    <source>
        <dbReference type="HAMAP-Rule" id="MF_00109"/>
    </source>
</evidence>
<keyword evidence="11" id="KW-0963">Cytoplasm</keyword>
<dbReference type="InterPro" id="IPR031322">
    <property type="entry name" value="Shikimate/glucono_kinase"/>
</dbReference>
<keyword evidence="5 11" id="KW-0808">Transferase</keyword>
<keyword evidence="9 11" id="KW-0057">Aromatic amino acid biosynthesis</keyword>
<dbReference type="PRINTS" id="PR01100">
    <property type="entry name" value="SHIKIMTKNASE"/>
</dbReference>
<dbReference type="UniPathway" id="UPA00053">
    <property type="reaction ID" value="UER00088"/>
</dbReference>
<dbReference type="GO" id="GO:0009073">
    <property type="term" value="P:aromatic amino acid family biosynthetic process"/>
    <property type="evidence" value="ECO:0007669"/>
    <property type="project" value="UniProtKB-KW"/>
</dbReference>
<dbReference type="PANTHER" id="PTHR21087">
    <property type="entry name" value="SHIKIMATE KINASE"/>
    <property type="match status" value="1"/>
</dbReference>
<feature type="binding site" evidence="11">
    <location>
        <position position="137"/>
    </location>
    <ligand>
        <name>substrate</name>
    </ligand>
</feature>
<comment type="subcellular location">
    <subcellularLocation>
        <location evidence="11">Cytoplasm</location>
    </subcellularLocation>
</comment>
<reference evidence="12 13" key="1">
    <citation type="submission" date="2006-03" db="EMBL/GenBank/DDBJ databases">
        <title>Complete sequence of Methylobacillus flagellatus KT.</title>
        <authorList>
            <consortium name="US DOE Joint Genome Institute"/>
            <person name="Copeland A."/>
            <person name="Lucas S."/>
            <person name="Lapidus A."/>
            <person name="Barry K."/>
            <person name="Detter J.C."/>
            <person name="Glavina del Rio T."/>
            <person name="Hammon N."/>
            <person name="Israni S."/>
            <person name="Dalin E."/>
            <person name="Tice H."/>
            <person name="Pitluck S."/>
            <person name="Brettin T."/>
            <person name="Bruce D."/>
            <person name="Han C."/>
            <person name="Tapia R."/>
            <person name="Saunders E."/>
            <person name="Gilna P."/>
            <person name="Schmutz J."/>
            <person name="Larimer F."/>
            <person name="Land M."/>
            <person name="Kyrpides N."/>
            <person name="Anderson I."/>
            <person name="Richardson P."/>
        </authorList>
    </citation>
    <scope>NUCLEOTIDE SEQUENCE [LARGE SCALE GENOMIC DNA]</scope>
    <source>
        <strain evidence="13">KT / ATCC 51484 / DSM 6875</strain>
    </source>
</reference>
<dbReference type="EC" id="2.7.1.71" evidence="3 11"/>
<dbReference type="GO" id="GO:0005829">
    <property type="term" value="C:cytosol"/>
    <property type="evidence" value="ECO:0007669"/>
    <property type="project" value="TreeGrafter"/>
</dbReference>
<feature type="binding site" evidence="11">
    <location>
        <position position="154"/>
    </location>
    <ligand>
        <name>ATP</name>
        <dbReference type="ChEBI" id="CHEBI:30616"/>
    </ligand>
</feature>
<comment type="subunit">
    <text evidence="11">Monomer.</text>
</comment>
<dbReference type="GO" id="GO:0000287">
    <property type="term" value="F:magnesium ion binding"/>
    <property type="evidence" value="ECO:0007669"/>
    <property type="project" value="UniProtKB-UniRule"/>
</dbReference>
<dbReference type="Pfam" id="PF01202">
    <property type="entry name" value="SKI"/>
    <property type="match status" value="1"/>
</dbReference>
<dbReference type="Gene3D" id="3.40.50.300">
    <property type="entry name" value="P-loop containing nucleotide triphosphate hydrolases"/>
    <property type="match status" value="1"/>
</dbReference>
<keyword evidence="7 11" id="KW-0418">Kinase</keyword>
<gene>
    <name evidence="11" type="primary">aroK</name>
    <name evidence="12" type="ordered locus">Mfla_2456</name>
</gene>
<dbReference type="NCBIfam" id="NF003456">
    <property type="entry name" value="PRK05057.1"/>
    <property type="match status" value="1"/>
</dbReference>
<keyword evidence="6 11" id="KW-0547">Nucleotide-binding</keyword>
<organism evidence="12 13">
    <name type="scientific">Methylobacillus flagellatus (strain ATCC 51484 / DSM 6875 / VKM B-1610 / KT)</name>
    <dbReference type="NCBI Taxonomy" id="265072"/>
    <lineage>
        <taxon>Bacteria</taxon>
        <taxon>Pseudomonadati</taxon>
        <taxon>Pseudomonadota</taxon>
        <taxon>Betaproteobacteria</taxon>
        <taxon>Nitrosomonadales</taxon>
        <taxon>Methylophilaceae</taxon>
        <taxon>Methylobacillus</taxon>
    </lineage>
</organism>
<dbReference type="HAMAP" id="MF_00109">
    <property type="entry name" value="Shikimate_kinase"/>
    <property type="match status" value="1"/>
</dbReference>
<evidence type="ECO:0000256" key="1">
    <source>
        <dbReference type="ARBA" id="ARBA00004842"/>
    </source>
</evidence>
<feature type="binding site" evidence="11">
    <location>
        <position position="16"/>
    </location>
    <ligand>
        <name>Mg(2+)</name>
        <dbReference type="ChEBI" id="CHEBI:18420"/>
    </ligand>
</feature>
<keyword evidence="11" id="KW-0479">Metal-binding</keyword>
<feature type="binding site" evidence="11">
    <location>
        <position position="34"/>
    </location>
    <ligand>
        <name>substrate</name>
    </ligand>
</feature>
<evidence type="ECO:0000256" key="4">
    <source>
        <dbReference type="ARBA" id="ARBA00022605"/>
    </source>
</evidence>
<comment type="function">
    <text evidence="11">Catalyzes the specific phosphorylation of the 3-hydroxyl group of shikimic acid using ATP as a cosubstrate.</text>
</comment>
<dbReference type="GO" id="GO:0008652">
    <property type="term" value="P:amino acid biosynthetic process"/>
    <property type="evidence" value="ECO:0007669"/>
    <property type="project" value="UniProtKB-KW"/>
</dbReference>
<evidence type="ECO:0000256" key="6">
    <source>
        <dbReference type="ARBA" id="ARBA00022741"/>
    </source>
</evidence>
<dbReference type="CDD" id="cd00464">
    <property type="entry name" value="SK"/>
    <property type="match status" value="1"/>
</dbReference>
<protein>
    <recommendedName>
        <fullName evidence="3 11">Shikimate kinase</fullName>
        <shortName evidence="11">SK</shortName>
        <ecNumber evidence="3 11">2.7.1.71</ecNumber>
    </recommendedName>
</protein>
<comment type="pathway">
    <text evidence="1 11">Metabolic intermediate biosynthesis; chorismate biosynthesis; chorismate from D-erythrose 4-phosphate and phosphoenolpyruvate: step 5/7.</text>
</comment>
<dbReference type="OrthoDB" id="9800332at2"/>
<comment type="similarity">
    <text evidence="2 11">Belongs to the shikimate kinase family.</text>
</comment>
<dbReference type="AlphaFoldDB" id="Q1GYG6"/>
<evidence type="ECO:0000313" key="12">
    <source>
        <dbReference type="EMBL" id="ABE50721.1"/>
    </source>
</evidence>
<sequence length="170" mass="19322">MAANIFFVGLMGAGKTTIGRIIAKHLNKAFYDSDHEIERRTGVSIPVIFELEKEDGFRKREAAVIEELSHMQDIVLATGGGAVLLPENRKHLMENGTVIYLRANVNELWHRTRNDKHRPLLQNDNPRQRLEHLFAQRDPLYREVASIIVDTGGQPVNAIVHQIEQKLLSL</sequence>
<name>Q1GYG6_METFK</name>
<dbReference type="GO" id="GO:0009423">
    <property type="term" value="P:chorismate biosynthetic process"/>
    <property type="evidence" value="ECO:0007669"/>
    <property type="project" value="UniProtKB-UniRule"/>
</dbReference>
<evidence type="ECO:0000313" key="13">
    <source>
        <dbReference type="Proteomes" id="UP000002440"/>
    </source>
</evidence>
<evidence type="ECO:0000256" key="3">
    <source>
        <dbReference type="ARBA" id="ARBA00012154"/>
    </source>
</evidence>
<dbReference type="GO" id="GO:0005524">
    <property type="term" value="F:ATP binding"/>
    <property type="evidence" value="ECO:0007669"/>
    <property type="project" value="UniProtKB-UniRule"/>
</dbReference>
<evidence type="ECO:0000256" key="2">
    <source>
        <dbReference type="ARBA" id="ARBA00006997"/>
    </source>
</evidence>
<dbReference type="PANTHER" id="PTHR21087:SF16">
    <property type="entry name" value="SHIKIMATE KINASE 1, CHLOROPLASTIC"/>
    <property type="match status" value="1"/>
</dbReference>
<evidence type="ECO:0000256" key="7">
    <source>
        <dbReference type="ARBA" id="ARBA00022777"/>
    </source>
</evidence>
<feature type="binding site" evidence="11">
    <location>
        <position position="118"/>
    </location>
    <ligand>
        <name>ATP</name>
        <dbReference type="ChEBI" id="CHEBI:30616"/>
    </ligand>
</feature>
<dbReference type="InterPro" id="IPR000623">
    <property type="entry name" value="Shikimate_kinase/TSH1"/>
</dbReference>
<dbReference type="PROSITE" id="PS01128">
    <property type="entry name" value="SHIKIMATE_KINASE"/>
    <property type="match status" value="1"/>
</dbReference>
<comment type="catalytic activity">
    <reaction evidence="10 11">
        <text>shikimate + ATP = 3-phosphoshikimate + ADP + H(+)</text>
        <dbReference type="Rhea" id="RHEA:13121"/>
        <dbReference type="ChEBI" id="CHEBI:15378"/>
        <dbReference type="ChEBI" id="CHEBI:30616"/>
        <dbReference type="ChEBI" id="CHEBI:36208"/>
        <dbReference type="ChEBI" id="CHEBI:145989"/>
        <dbReference type="ChEBI" id="CHEBI:456216"/>
        <dbReference type="EC" id="2.7.1.71"/>
    </reaction>
</comment>
<dbReference type="eggNOG" id="COG0703">
    <property type="taxonomic scope" value="Bacteria"/>
</dbReference>
<dbReference type="Proteomes" id="UP000002440">
    <property type="component" value="Chromosome"/>
</dbReference>
<comment type="cofactor">
    <cofactor evidence="11">
        <name>Mg(2+)</name>
        <dbReference type="ChEBI" id="CHEBI:18420"/>
    </cofactor>
    <text evidence="11">Binds 1 Mg(2+) ion per subunit.</text>
</comment>
<feature type="binding site" evidence="11">
    <location>
        <begin position="12"/>
        <end position="17"/>
    </location>
    <ligand>
        <name>ATP</name>
        <dbReference type="ChEBI" id="CHEBI:30616"/>
    </ligand>
</feature>
<dbReference type="SUPFAM" id="SSF52540">
    <property type="entry name" value="P-loop containing nucleoside triphosphate hydrolases"/>
    <property type="match status" value="1"/>
</dbReference>
<dbReference type="InterPro" id="IPR023000">
    <property type="entry name" value="Shikimate_kinase_CS"/>
</dbReference>
<dbReference type="EMBL" id="CP000284">
    <property type="protein sequence ID" value="ABE50721.1"/>
    <property type="molecule type" value="Genomic_DNA"/>
</dbReference>
<dbReference type="STRING" id="265072.Mfla_2456"/>
<dbReference type="RefSeq" id="WP_011480674.1">
    <property type="nucleotide sequence ID" value="NC_007947.1"/>
</dbReference>
<proteinExistence type="inferred from homology"/>
<dbReference type="GO" id="GO:0004765">
    <property type="term" value="F:shikimate kinase activity"/>
    <property type="evidence" value="ECO:0007669"/>
    <property type="project" value="UniProtKB-UniRule"/>
</dbReference>
<dbReference type="InterPro" id="IPR027417">
    <property type="entry name" value="P-loop_NTPase"/>
</dbReference>
<keyword evidence="13" id="KW-1185">Reference proteome</keyword>
<keyword evidence="8 11" id="KW-0067">ATP-binding</keyword>
<feature type="binding site" evidence="11">
    <location>
        <position position="58"/>
    </location>
    <ligand>
        <name>substrate</name>
    </ligand>
</feature>
<evidence type="ECO:0000256" key="8">
    <source>
        <dbReference type="ARBA" id="ARBA00022840"/>
    </source>
</evidence>
<feature type="binding site" evidence="11">
    <location>
        <position position="80"/>
    </location>
    <ligand>
        <name>substrate</name>
    </ligand>
</feature>
<evidence type="ECO:0000256" key="5">
    <source>
        <dbReference type="ARBA" id="ARBA00022679"/>
    </source>
</evidence>
<keyword evidence="11" id="KW-0460">Magnesium</keyword>